<keyword evidence="3" id="KW-1185">Reference proteome</keyword>
<keyword evidence="1" id="KW-0812">Transmembrane</keyword>
<evidence type="ECO:0000313" key="3">
    <source>
        <dbReference type="Proteomes" id="UP000054558"/>
    </source>
</evidence>
<organism evidence="2 3">
    <name type="scientific">Klebsormidium nitens</name>
    <name type="common">Green alga</name>
    <name type="synonym">Ulothrix nitens</name>
    <dbReference type="NCBI Taxonomy" id="105231"/>
    <lineage>
        <taxon>Eukaryota</taxon>
        <taxon>Viridiplantae</taxon>
        <taxon>Streptophyta</taxon>
        <taxon>Klebsormidiophyceae</taxon>
        <taxon>Klebsormidiales</taxon>
        <taxon>Klebsormidiaceae</taxon>
        <taxon>Klebsormidium</taxon>
    </lineage>
</organism>
<keyword evidence="1" id="KW-0472">Membrane</keyword>
<dbReference type="OMA" id="PKIMEYH"/>
<accession>A0A1Y1IUG3</accession>
<proteinExistence type="predicted"/>
<dbReference type="STRING" id="105231.A0A1Y1IUG3"/>
<sequence>MAANSSLYQEYQSQGPGGSMNLLNILGASKSLTPGQGLFMVKSITVSVAASFCFGAVSMMLLGPGLPFLGGATFGFVGGMIHRWRTDLKETKFAMQSYPELMEFHVKAVEPDLFRRQEYSRWVLNWERNMYKQGLCIIGMYGATPAIARLTEQVEERIVAKILDQQEEGKIETSQETGFDS</sequence>
<name>A0A1Y1IUG3_KLENI</name>
<evidence type="ECO:0000313" key="2">
    <source>
        <dbReference type="EMBL" id="GAQ92476.1"/>
    </source>
</evidence>
<gene>
    <name evidence="2" type="ORF">KFL_010230020</name>
</gene>
<dbReference type="Proteomes" id="UP000054558">
    <property type="component" value="Unassembled WGS sequence"/>
</dbReference>
<dbReference type="EMBL" id="DF237972">
    <property type="protein sequence ID" value="GAQ92476.1"/>
    <property type="molecule type" value="Genomic_DNA"/>
</dbReference>
<keyword evidence="1" id="KW-1133">Transmembrane helix</keyword>
<dbReference type="OrthoDB" id="525813at2759"/>
<reference evidence="2 3" key="1">
    <citation type="journal article" date="2014" name="Nat. Commun.">
        <title>Klebsormidium flaccidum genome reveals primary factors for plant terrestrial adaptation.</title>
        <authorList>
            <person name="Hori K."/>
            <person name="Maruyama F."/>
            <person name="Fujisawa T."/>
            <person name="Togashi T."/>
            <person name="Yamamoto N."/>
            <person name="Seo M."/>
            <person name="Sato S."/>
            <person name="Yamada T."/>
            <person name="Mori H."/>
            <person name="Tajima N."/>
            <person name="Moriyama T."/>
            <person name="Ikeuchi M."/>
            <person name="Watanabe M."/>
            <person name="Wada H."/>
            <person name="Kobayashi K."/>
            <person name="Saito M."/>
            <person name="Masuda T."/>
            <person name="Sasaki-Sekimoto Y."/>
            <person name="Mashiguchi K."/>
            <person name="Awai K."/>
            <person name="Shimojima M."/>
            <person name="Masuda S."/>
            <person name="Iwai M."/>
            <person name="Nobusawa T."/>
            <person name="Narise T."/>
            <person name="Kondo S."/>
            <person name="Saito H."/>
            <person name="Sato R."/>
            <person name="Murakawa M."/>
            <person name="Ihara Y."/>
            <person name="Oshima-Yamada Y."/>
            <person name="Ohtaka K."/>
            <person name="Satoh M."/>
            <person name="Sonobe K."/>
            <person name="Ishii M."/>
            <person name="Ohtani R."/>
            <person name="Kanamori-Sato M."/>
            <person name="Honoki R."/>
            <person name="Miyazaki D."/>
            <person name="Mochizuki H."/>
            <person name="Umetsu J."/>
            <person name="Higashi K."/>
            <person name="Shibata D."/>
            <person name="Kamiya Y."/>
            <person name="Sato N."/>
            <person name="Nakamura Y."/>
            <person name="Tabata S."/>
            <person name="Ida S."/>
            <person name="Kurokawa K."/>
            <person name="Ohta H."/>
        </authorList>
    </citation>
    <scope>NUCLEOTIDE SEQUENCE [LARGE SCALE GENOMIC DNA]</scope>
    <source>
        <strain evidence="2 3">NIES-2285</strain>
    </source>
</reference>
<protein>
    <submittedName>
        <fullName evidence="2">Uncharacterized protein</fullName>
    </submittedName>
</protein>
<feature type="transmembrane region" description="Helical" evidence="1">
    <location>
        <begin position="68"/>
        <end position="85"/>
    </location>
</feature>
<evidence type="ECO:0000256" key="1">
    <source>
        <dbReference type="SAM" id="Phobius"/>
    </source>
</evidence>
<dbReference type="AlphaFoldDB" id="A0A1Y1IUG3"/>